<evidence type="ECO:0000259" key="2">
    <source>
        <dbReference type="PROSITE" id="PS50113"/>
    </source>
</evidence>
<dbReference type="FunFam" id="3.30.70.270:FF:000001">
    <property type="entry name" value="Diguanylate cyclase domain protein"/>
    <property type="match status" value="1"/>
</dbReference>
<dbReference type="Gene3D" id="3.30.70.270">
    <property type="match status" value="1"/>
</dbReference>
<protein>
    <submittedName>
        <fullName evidence="4">Diguanylate cyclase</fullName>
    </submittedName>
</protein>
<gene>
    <name evidence="4" type="ORF">AS359_06990</name>
</gene>
<dbReference type="InterPro" id="IPR035965">
    <property type="entry name" value="PAS-like_dom_sf"/>
</dbReference>
<sequence>MAALTPTSHLLQAAVDQSFNAVVITNADHSSQGPCITYCNRAFAAMTGYSAEELLGQSPRILQGPLTDPKVIQHLRQCLQNGEFFQGSTFNYRKDGSAYLVEWNISPVRDASGQIQAYVSVQQDITARVRAEQRQALLAKALDATHDAVLIADHQAHILFVNHAFEQQTGYSSAEVLGRTPQFLQSGQHTPAFYNQLRAALQQGSSYRNTFTNRHKNGSLYYAAQTISPIKDEHGAISHYVSVSKDVTALVTHTRELRQQAYHDALTGLLNRRAGETQLQLCSQNAQMRQSHYALILCDIDNFKQVNDRFGHETGDHVLQRCASLLSASVRSGDTVVRWGGEEFLIILPDCPPSAALDLAERIRSTVASHDDPVIGGFTISLGVATSETIEDHTALLRKADSALYACKRNGRNQALIAA</sequence>
<dbReference type="InterPro" id="IPR001610">
    <property type="entry name" value="PAC"/>
</dbReference>
<feature type="domain" description="PAC" evidence="2">
    <location>
        <begin position="205"/>
        <end position="259"/>
    </location>
</feature>
<dbReference type="CDD" id="cd00130">
    <property type="entry name" value="PAS"/>
    <property type="match status" value="2"/>
</dbReference>
<dbReference type="Proteomes" id="UP000053300">
    <property type="component" value="Unassembled WGS sequence"/>
</dbReference>
<dbReference type="Gene3D" id="3.30.450.20">
    <property type="entry name" value="PAS domain"/>
    <property type="match status" value="2"/>
</dbReference>
<evidence type="ECO:0000259" key="1">
    <source>
        <dbReference type="PROSITE" id="PS50112"/>
    </source>
</evidence>
<dbReference type="PROSITE" id="PS50112">
    <property type="entry name" value="PAS"/>
    <property type="match status" value="2"/>
</dbReference>
<dbReference type="CDD" id="cd01949">
    <property type="entry name" value="GGDEF"/>
    <property type="match status" value="1"/>
</dbReference>
<dbReference type="InterPro" id="IPR043128">
    <property type="entry name" value="Rev_trsase/Diguanyl_cyclase"/>
</dbReference>
<feature type="domain" description="PAC" evidence="2">
    <location>
        <begin position="83"/>
        <end position="137"/>
    </location>
</feature>
<dbReference type="NCBIfam" id="TIGR00229">
    <property type="entry name" value="sensory_box"/>
    <property type="match status" value="2"/>
</dbReference>
<organism evidence="4 5">
    <name type="scientific">Comamonas kerstersii</name>
    <dbReference type="NCBI Taxonomy" id="225992"/>
    <lineage>
        <taxon>Bacteria</taxon>
        <taxon>Pseudomonadati</taxon>
        <taxon>Pseudomonadota</taxon>
        <taxon>Betaproteobacteria</taxon>
        <taxon>Burkholderiales</taxon>
        <taxon>Comamonadaceae</taxon>
        <taxon>Comamonas</taxon>
    </lineage>
</organism>
<dbReference type="AlphaFoldDB" id="A0A0W7YWW3"/>
<dbReference type="InterPro" id="IPR052163">
    <property type="entry name" value="DGC-Regulatory_Protein"/>
</dbReference>
<feature type="domain" description="PAS" evidence="1">
    <location>
        <begin position="7"/>
        <end position="82"/>
    </location>
</feature>
<evidence type="ECO:0000259" key="3">
    <source>
        <dbReference type="PROSITE" id="PS50887"/>
    </source>
</evidence>
<evidence type="ECO:0000313" key="5">
    <source>
        <dbReference type="Proteomes" id="UP000053300"/>
    </source>
</evidence>
<dbReference type="InterPro" id="IPR000160">
    <property type="entry name" value="GGDEF_dom"/>
</dbReference>
<dbReference type="InterPro" id="IPR000014">
    <property type="entry name" value="PAS"/>
</dbReference>
<dbReference type="PROSITE" id="PS50887">
    <property type="entry name" value="GGDEF"/>
    <property type="match status" value="1"/>
</dbReference>
<dbReference type="NCBIfam" id="TIGR00254">
    <property type="entry name" value="GGDEF"/>
    <property type="match status" value="1"/>
</dbReference>
<dbReference type="SMART" id="SM00086">
    <property type="entry name" value="PAC"/>
    <property type="match status" value="2"/>
</dbReference>
<dbReference type="SUPFAM" id="SSF55073">
    <property type="entry name" value="Nucleotide cyclase"/>
    <property type="match status" value="1"/>
</dbReference>
<keyword evidence="5" id="KW-1185">Reference proteome</keyword>
<dbReference type="InterPro" id="IPR029787">
    <property type="entry name" value="Nucleotide_cyclase"/>
</dbReference>
<dbReference type="PANTHER" id="PTHR46663:SF4">
    <property type="entry name" value="DIGUANYLATE CYCLASE DGCT-RELATED"/>
    <property type="match status" value="1"/>
</dbReference>
<dbReference type="PROSITE" id="PS50113">
    <property type="entry name" value="PAC"/>
    <property type="match status" value="2"/>
</dbReference>
<comment type="caution">
    <text evidence="4">The sequence shown here is derived from an EMBL/GenBank/DDBJ whole genome shotgun (WGS) entry which is preliminary data.</text>
</comment>
<accession>A0A0W7YWW3</accession>
<dbReference type="Pfam" id="PF00990">
    <property type="entry name" value="GGDEF"/>
    <property type="match status" value="1"/>
</dbReference>
<evidence type="ECO:0000313" key="4">
    <source>
        <dbReference type="EMBL" id="KUF39562.1"/>
    </source>
</evidence>
<dbReference type="SUPFAM" id="SSF55785">
    <property type="entry name" value="PYP-like sensor domain (PAS domain)"/>
    <property type="match status" value="2"/>
</dbReference>
<feature type="domain" description="PAS" evidence="1">
    <location>
        <begin position="134"/>
        <end position="204"/>
    </location>
</feature>
<dbReference type="SMART" id="SM00267">
    <property type="entry name" value="GGDEF"/>
    <property type="match status" value="1"/>
</dbReference>
<dbReference type="InterPro" id="IPR000700">
    <property type="entry name" value="PAS-assoc_C"/>
</dbReference>
<dbReference type="GO" id="GO:0003824">
    <property type="term" value="F:catalytic activity"/>
    <property type="evidence" value="ECO:0007669"/>
    <property type="project" value="UniProtKB-ARBA"/>
</dbReference>
<dbReference type="Pfam" id="PF13426">
    <property type="entry name" value="PAS_9"/>
    <property type="match status" value="2"/>
</dbReference>
<dbReference type="STRING" id="225992.B5M06_00220"/>
<accession>A0A1V3TKM8</accession>
<dbReference type="PANTHER" id="PTHR46663">
    <property type="entry name" value="DIGUANYLATE CYCLASE DGCT-RELATED"/>
    <property type="match status" value="1"/>
</dbReference>
<dbReference type="SMART" id="SM00091">
    <property type="entry name" value="PAS"/>
    <property type="match status" value="2"/>
</dbReference>
<name>A0A0W7YWW3_9BURK</name>
<reference evidence="4 5" key="1">
    <citation type="submission" date="2015-12" db="EMBL/GenBank/DDBJ databases">
        <title>Complete genome sequence of a multi-drug resistant strain Acidovorax sp. 12322-1.</title>
        <authorList>
            <person name="Ming D."/>
            <person name="Wang M."/>
            <person name="Hu S."/>
            <person name="Zhou Y."/>
            <person name="Jiang T."/>
        </authorList>
    </citation>
    <scope>NUCLEOTIDE SEQUENCE [LARGE SCALE GENOMIC DNA]</scope>
    <source>
        <strain evidence="4 5">12322-1</strain>
    </source>
</reference>
<feature type="domain" description="GGDEF" evidence="3">
    <location>
        <begin position="291"/>
        <end position="419"/>
    </location>
</feature>
<proteinExistence type="predicted"/>
<dbReference type="EMBL" id="LPXH01000036">
    <property type="protein sequence ID" value="KUF39562.1"/>
    <property type="molecule type" value="Genomic_DNA"/>
</dbReference>